<protein>
    <submittedName>
        <fullName evidence="1">FERM and PDZ domain-containing protein 3</fullName>
    </submittedName>
</protein>
<accession>A0ACB8FXY2</accession>
<organism evidence="1 2">
    <name type="scientific">Sphaerodactylus townsendi</name>
    <dbReference type="NCBI Taxonomy" id="933632"/>
    <lineage>
        <taxon>Eukaryota</taxon>
        <taxon>Metazoa</taxon>
        <taxon>Chordata</taxon>
        <taxon>Craniata</taxon>
        <taxon>Vertebrata</taxon>
        <taxon>Euteleostomi</taxon>
        <taxon>Lepidosauria</taxon>
        <taxon>Squamata</taxon>
        <taxon>Bifurcata</taxon>
        <taxon>Gekkota</taxon>
        <taxon>Sphaerodactylidae</taxon>
        <taxon>Sphaerodactylus</taxon>
    </lineage>
</organism>
<name>A0ACB8FXY2_9SAUR</name>
<comment type="caution">
    <text evidence="1">The sequence shown here is derived from an EMBL/GenBank/DDBJ whole genome shotgun (WGS) entry which is preliminary data.</text>
</comment>
<evidence type="ECO:0000313" key="2">
    <source>
        <dbReference type="Proteomes" id="UP000827872"/>
    </source>
</evidence>
<gene>
    <name evidence="1" type="primary">FRMPD3_2</name>
    <name evidence="1" type="ORF">K3G42_013322</name>
</gene>
<sequence>MQEESWDDMECGQLPSDALRQVKIQRDPAYGFGFVAGSERPVIVRSVTPGGPSEDKLLAGDQILAINDEDVSEAPRERFIELVRGAKDSILLTVLQTHQVLQSLS</sequence>
<dbReference type="EMBL" id="CM037626">
    <property type="protein sequence ID" value="KAH8011989.1"/>
    <property type="molecule type" value="Genomic_DNA"/>
</dbReference>
<proteinExistence type="predicted"/>
<reference evidence="1" key="1">
    <citation type="submission" date="2021-08" db="EMBL/GenBank/DDBJ databases">
        <title>The first chromosome-level gecko genome reveals the dynamic sex chromosomes of Neotropical dwarf geckos (Sphaerodactylidae: Sphaerodactylus).</title>
        <authorList>
            <person name="Pinto B.J."/>
            <person name="Keating S.E."/>
            <person name="Gamble T."/>
        </authorList>
    </citation>
    <scope>NUCLEOTIDE SEQUENCE</scope>
    <source>
        <strain evidence="1">TG3544</strain>
    </source>
</reference>
<keyword evidence="2" id="KW-1185">Reference proteome</keyword>
<evidence type="ECO:0000313" key="1">
    <source>
        <dbReference type="EMBL" id="KAH8011989.1"/>
    </source>
</evidence>
<dbReference type="Proteomes" id="UP000827872">
    <property type="component" value="Linkage Group LG13"/>
</dbReference>